<evidence type="ECO:0000256" key="1">
    <source>
        <dbReference type="ARBA" id="ARBA00004613"/>
    </source>
</evidence>
<protein>
    <recommendedName>
        <fullName evidence="5">Phospholipase A2 domain-containing protein</fullName>
    </recommendedName>
</protein>
<organism evidence="3 4">
    <name type="scientific">Cyanistes caeruleus</name>
    <name type="common">Eurasian blue tit</name>
    <name type="synonym">Parus caeruleus</name>
    <dbReference type="NCBI Taxonomy" id="156563"/>
    <lineage>
        <taxon>Eukaryota</taxon>
        <taxon>Metazoa</taxon>
        <taxon>Chordata</taxon>
        <taxon>Craniata</taxon>
        <taxon>Vertebrata</taxon>
        <taxon>Euteleostomi</taxon>
        <taxon>Archelosauria</taxon>
        <taxon>Archosauria</taxon>
        <taxon>Dinosauria</taxon>
        <taxon>Saurischia</taxon>
        <taxon>Theropoda</taxon>
        <taxon>Coelurosauria</taxon>
        <taxon>Aves</taxon>
        <taxon>Neognathae</taxon>
        <taxon>Neoaves</taxon>
        <taxon>Telluraves</taxon>
        <taxon>Australaves</taxon>
        <taxon>Passeriformes</taxon>
        <taxon>Paridae</taxon>
        <taxon>Cyanistes</taxon>
    </lineage>
</organism>
<dbReference type="SUPFAM" id="SSF48619">
    <property type="entry name" value="Phospholipase A2, PLA2"/>
    <property type="match status" value="1"/>
</dbReference>
<dbReference type="InterPro" id="IPR033113">
    <property type="entry name" value="PLA2_histidine"/>
</dbReference>
<dbReference type="GO" id="GO:0004623">
    <property type="term" value="F:phospholipase A2 activity"/>
    <property type="evidence" value="ECO:0007669"/>
    <property type="project" value="InterPro"/>
</dbReference>
<evidence type="ECO:0008006" key="5">
    <source>
        <dbReference type="Google" id="ProtNLM"/>
    </source>
</evidence>
<name>A0A8C0V5Y5_CYACU</name>
<comment type="subcellular location">
    <subcellularLocation>
        <location evidence="1">Secreted</location>
    </subcellularLocation>
</comment>
<dbReference type="Proteomes" id="UP000694410">
    <property type="component" value="Unplaced"/>
</dbReference>
<evidence type="ECO:0000313" key="4">
    <source>
        <dbReference type="Proteomes" id="UP000694410"/>
    </source>
</evidence>
<keyword evidence="4" id="KW-1185">Reference proteome</keyword>
<keyword evidence="2" id="KW-0964">Secreted</keyword>
<dbReference type="GO" id="GO:0006644">
    <property type="term" value="P:phospholipid metabolic process"/>
    <property type="evidence" value="ECO:0007669"/>
    <property type="project" value="InterPro"/>
</dbReference>
<dbReference type="GO" id="GO:0005576">
    <property type="term" value="C:extracellular region"/>
    <property type="evidence" value="ECO:0007669"/>
    <property type="project" value="UniProtKB-SubCell"/>
</dbReference>
<reference evidence="3" key="2">
    <citation type="submission" date="2025-09" db="UniProtKB">
        <authorList>
            <consortium name="Ensembl"/>
        </authorList>
    </citation>
    <scope>IDENTIFICATION</scope>
</reference>
<accession>A0A8C0V5Y5</accession>
<dbReference type="GO" id="GO:0050482">
    <property type="term" value="P:arachidonate secretion"/>
    <property type="evidence" value="ECO:0007669"/>
    <property type="project" value="InterPro"/>
</dbReference>
<dbReference type="PROSITE" id="PS00118">
    <property type="entry name" value="PA2_HIS"/>
    <property type="match status" value="1"/>
</dbReference>
<proteinExistence type="predicted"/>
<dbReference type="Ensembl" id="ENSCCET00000025732.1">
    <property type="protein sequence ID" value="ENSCCEP00000016653.1"/>
    <property type="gene ID" value="ENSCCEG00000015546.1"/>
</dbReference>
<evidence type="ECO:0000313" key="3">
    <source>
        <dbReference type="Ensembl" id="ENSCCEP00000016653.1"/>
    </source>
</evidence>
<sequence length="175" mass="19160">LGPVWNDDCSKDGEIATGLQRVRLLLRLGGSKQPVDATDRYIGTGSRHSRCGVDVLSVVPTVPCPDLGSGAPRCCHAHDCCYKRLVSSGCSPKRTIYNQRFSQTCCTQELSHCQPIPLPRNPGVFLEAGLKLPSLTTFLSTENLPEHRRLRWQHTNPTCPAAAPTTSITVTRIPR</sequence>
<dbReference type="Gene3D" id="1.20.90.10">
    <property type="entry name" value="Phospholipase A2 domain"/>
    <property type="match status" value="1"/>
</dbReference>
<dbReference type="InterPro" id="IPR036444">
    <property type="entry name" value="PLipase_A2_dom_sf"/>
</dbReference>
<evidence type="ECO:0000256" key="2">
    <source>
        <dbReference type="ARBA" id="ARBA00022525"/>
    </source>
</evidence>
<dbReference type="AlphaFoldDB" id="A0A8C0V5Y5"/>
<reference evidence="3" key="1">
    <citation type="submission" date="2025-08" db="UniProtKB">
        <authorList>
            <consortium name="Ensembl"/>
        </authorList>
    </citation>
    <scope>IDENTIFICATION</scope>
</reference>